<name>A0AAE1QE09_9EUCA</name>
<dbReference type="Proteomes" id="UP001292094">
    <property type="component" value="Unassembled WGS sequence"/>
</dbReference>
<reference evidence="2" key="1">
    <citation type="submission" date="2023-11" db="EMBL/GenBank/DDBJ databases">
        <title>Genome assemblies of two species of porcelain crab, Petrolisthes cinctipes and Petrolisthes manimaculis (Anomura: Porcellanidae).</title>
        <authorList>
            <person name="Angst P."/>
        </authorList>
    </citation>
    <scope>NUCLEOTIDE SEQUENCE</scope>
    <source>
        <strain evidence="2">PB745_02</strain>
        <tissue evidence="2">Gill</tissue>
    </source>
</reference>
<organism evidence="2 3">
    <name type="scientific">Petrolisthes manimaculis</name>
    <dbReference type="NCBI Taxonomy" id="1843537"/>
    <lineage>
        <taxon>Eukaryota</taxon>
        <taxon>Metazoa</taxon>
        <taxon>Ecdysozoa</taxon>
        <taxon>Arthropoda</taxon>
        <taxon>Crustacea</taxon>
        <taxon>Multicrustacea</taxon>
        <taxon>Malacostraca</taxon>
        <taxon>Eumalacostraca</taxon>
        <taxon>Eucarida</taxon>
        <taxon>Decapoda</taxon>
        <taxon>Pleocyemata</taxon>
        <taxon>Anomura</taxon>
        <taxon>Galatheoidea</taxon>
        <taxon>Porcellanidae</taxon>
        <taxon>Petrolisthes</taxon>
    </lineage>
</organism>
<sequence>MVVTVTSRKEGRKGAGGGETIPASSPPPPTPTFTRVGVGRFRSCISEWQWSSPAPNITTCTIPLYCCRKLCGGLVGVCSRLR</sequence>
<dbReference type="EMBL" id="JAWZYT010000429">
    <property type="protein sequence ID" value="KAK4323572.1"/>
    <property type="molecule type" value="Genomic_DNA"/>
</dbReference>
<evidence type="ECO:0000313" key="3">
    <source>
        <dbReference type="Proteomes" id="UP001292094"/>
    </source>
</evidence>
<comment type="caution">
    <text evidence="2">The sequence shown here is derived from an EMBL/GenBank/DDBJ whole genome shotgun (WGS) entry which is preliminary data.</text>
</comment>
<protein>
    <submittedName>
        <fullName evidence="2">Uncharacterized protein</fullName>
    </submittedName>
</protein>
<dbReference type="AlphaFoldDB" id="A0AAE1QE09"/>
<gene>
    <name evidence="2" type="ORF">Pmani_005730</name>
</gene>
<evidence type="ECO:0000313" key="2">
    <source>
        <dbReference type="EMBL" id="KAK4323572.1"/>
    </source>
</evidence>
<feature type="region of interest" description="Disordered" evidence="1">
    <location>
        <begin position="1"/>
        <end position="32"/>
    </location>
</feature>
<accession>A0AAE1QE09</accession>
<keyword evidence="3" id="KW-1185">Reference proteome</keyword>
<proteinExistence type="predicted"/>
<evidence type="ECO:0000256" key="1">
    <source>
        <dbReference type="SAM" id="MobiDB-lite"/>
    </source>
</evidence>